<comment type="caution">
    <text evidence="2">The sequence shown here is derived from an EMBL/GenBank/DDBJ whole genome shotgun (WGS) entry which is preliminary data.</text>
</comment>
<sequence>MTSITDNGKKAEEVASGIPPWHAQLFIGSLLAISVQNLPSRASLDQVATIEALTAPVLPNVFSLKSLGIVRLSIAASIWIVMFFIAVISDGWKIHTVYKPQTKLKKSVIHMKGIRTFFPFTSWSWILLGLYFSINGYIALTVEAGAPEKIQPWMLRAASILFEISAPFALLVSAVIRYAIWPAVLKSGKPHALDSFRNQMMHNMNAVYALSEMALLGGPAMNFSHISLPCFVGCCYILFAWSAAHFLGKAGTTPGPQYQYFFLDTTLGKATTISLAVLLVVLMTFFAFFVGISALVNLSGGNLILNSLAVILVSSLVCKVKA</sequence>
<protein>
    <submittedName>
        <fullName evidence="2">Uncharacterized protein</fullName>
    </submittedName>
</protein>
<keyword evidence="1" id="KW-1133">Transmembrane helix</keyword>
<reference evidence="2" key="1">
    <citation type="submission" date="2023-08" db="EMBL/GenBank/DDBJ databases">
        <authorList>
            <person name="Audoor S."/>
            <person name="Bilcke G."/>
        </authorList>
    </citation>
    <scope>NUCLEOTIDE SEQUENCE</scope>
</reference>
<organism evidence="2 3">
    <name type="scientific">Cylindrotheca closterium</name>
    <dbReference type="NCBI Taxonomy" id="2856"/>
    <lineage>
        <taxon>Eukaryota</taxon>
        <taxon>Sar</taxon>
        <taxon>Stramenopiles</taxon>
        <taxon>Ochrophyta</taxon>
        <taxon>Bacillariophyta</taxon>
        <taxon>Bacillariophyceae</taxon>
        <taxon>Bacillariophycidae</taxon>
        <taxon>Bacillariales</taxon>
        <taxon>Bacillariaceae</taxon>
        <taxon>Cylindrotheca</taxon>
    </lineage>
</organism>
<proteinExistence type="predicted"/>
<name>A0AAD2GCE0_9STRA</name>
<accession>A0AAD2GCE0</accession>
<dbReference type="EMBL" id="CAKOGP040002313">
    <property type="protein sequence ID" value="CAJ1967009.1"/>
    <property type="molecule type" value="Genomic_DNA"/>
</dbReference>
<keyword evidence="1" id="KW-0472">Membrane</keyword>
<evidence type="ECO:0000313" key="3">
    <source>
        <dbReference type="Proteomes" id="UP001295423"/>
    </source>
</evidence>
<feature type="transmembrane region" description="Helical" evidence="1">
    <location>
        <begin position="154"/>
        <end position="180"/>
    </location>
</feature>
<dbReference type="GO" id="GO:0016020">
    <property type="term" value="C:membrane"/>
    <property type="evidence" value="ECO:0007669"/>
    <property type="project" value="TreeGrafter"/>
</dbReference>
<keyword evidence="3" id="KW-1185">Reference proteome</keyword>
<feature type="transmembrane region" description="Helical" evidence="1">
    <location>
        <begin position="267"/>
        <end position="292"/>
    </location>
</feature>
<dbReference type="PANTHER" id="PTHR12242:SF1">
    <property type="entry name" value="MYND-TYPE DOMAIN-CONTAINING PROTEIN"/>
    <property type="match status" value="1"/>
</dbReference>
<dbReference type="Proteomes" id="UP001295423">
    <property type="component" value="Unassembled WGS sequence"/>
</dbReference>
<feature type="transmembrane region" description="Helical" evidence="1">
    <location>
        <begin position="226"/>
        <end position="247"/>
    </location>
</feature>
<feature type="transmembrane region" description="Helical" evidence="1">
    <location>
        <begin position="113"/>
        <end position="134"/>
    </location>
</feature>
<keyword evidence="1" id="KW-0812">Transmembrane</keyword>
<dbReference type="AlphaFoldDB" id="A0AAD2GCE0"/>
<evidence type="ECO:0000313" key="2">
    <source>
        <dbReference type="EMBL" id="CAJ1967009.1"/>
    </source>
</evidence>
<gene>
    <name evidence="2" type="ORF">CYCCA115_LOCUS22566</name>
</gene>
<feature type="transmembrane region" description="Helical" evidence="1">
    <location>
        <begin position="69"/>
        <end position="92"/>
    </location>
</feature>
<dbReference type="PANTHER" id="PTHR12242">
    <property type="entry name" value="OS02G0130600 PROTEIN-RELATED"/>
    <property type="match status" value="1"/>
</dbReference>
<feature type="transmembrane region" description="Helical" evidence="1">
    <location>
        <begin position="298"/>
        <end position="318"/>
    </location>
</feature>
<evidence type="ECO:0000256" key="1">
    <source>
        <dbReference type="SAM" id="Phobius"/>
    </source>
</evidence>